<feature type="compositionally biased region" description="Low complexity" evidence="2">
    <location>
        <begin position="217"/>
        <end position="227"/>
    </location>
</feature>
<dbReference type="PROSITE" id="PS50006">
    <property type="entry name" value="FHA_DOMAIN"/>
    <property type="match status" value="1"/>
</dbReference>
<feature type="domain" description="FHA" evidence="3">
    <location>
        <begin position="280"/>
        <end position="345"/>
    </location>
</feature>
<evidence type="ECO:0000256" key="2">
    <source>
        <dbReference type="SAM" id="MobiDB-lite"/>
    </source>
</evidence>
<feature type="region of interest" description="Disordered" evidence="2">
    <location>
        <begin position="206"/>
        <end position="235"/>
    </location>
</feature>
<name>A0A7Y9H4K8_9ACTN</name>
<dbReference type="SUPFAM" id="SSF49879">
    <property type="entry name" value="SMAD/FHA domain"/>
    <property type="match status" value="1"/>
</dbReference>
<dbReference type="Gene3D" id="2.60.200.20">
    <property type="match status" value="1"/>
</dbReference>
<evidence type="ECO:0000313" key="5">
    <source>
        <dbReference type="Proteomes" id="UP000549911"/>
    </source>
</evidence>
<dbReference type="Pfam" id="PF00498">
    <property type="entry name" value="FHA"/>
    <property type="match status" value="1"/>
</dbReference>
<dbReference type="InterPro" id="IPR008984">
    <property type="entry name" value="SMAD_FHA_dom_sf"/>
</dbReference>
<sequence length="377" mass="38169">MSTEARFAAGDWYAVVGDAATVLLPASRRDRVAGLWDLADAGASPDALLDALLAGGLSSLEHFALVAHGDDATRLIVRGAPTATVSATSGDEIVSAAPGTTWAEKVVTGVTSIRVTLTGDGEAAHTLTPGLARVSVVEFGTPAPAAPDAPAPSAAPGEPVAPAETAAPVMAVEPEPEPEPQPDPVAEPVAEPVPFVPEAEPVAAAPMHFGEPEDDPTPTGETPVVGGDWDRDGQTQIGAPVPEFDRPPIPGQEIAPDVVSQPVAALVFSTGDVVAVDRTVLVGRAPEARRFASHDQPHVVTVPSPHQEISSTHLEIRPGAGADHGSAIATDLGSTNGTVLAQPGLDPEELKPGIAVSLIPGAVLDLGDGVTIQVTNP</sequence>
<evidence type="ECO:0000313" key="4">
    <source>
        <dbReference type="EMBL" id="NYE37119.1"/>
    </source>
</evidence>
<dbReference type="AlphaFoldDB" id="A0A7Y9H4K8"/>
<evidence type="ECO:0000259" key="3">
    <source>
        <dbReference type="PROSITE" id="PS50006"/>
    </source>
</evidence>
<evidence type="ECO:0000256" key="1">
    <source>
        <dbReference type="ARBA" id="ARBA00022553"/>
    </source>
</evidence>
<dbReference type="InterPro" id="IPR000253">
    <property type="entry name" value="FHA_dom"/>
</dbReference>
<keyword evidence="1" id="KW-0597">Phosphoprotein</keyword>
<organism evidence="4 5">
    <name type="scientific">Nocardioides cavernae</name>
    <dbReference type="NCBI Taxonomy" id="1921566"/>
    <lineage>
        <taxon>Bacteria</taxon>
        <taxon>Bacillati</taxon>
        <taxon>Actinomycetota</taxon>
        <taxon>Actinomycetes</taxon>
        <taxon>Propionibacteriales</taxon>
        <taxon>Nocardioidaceae</taxon>
        <taxon>Nocardioides</taxon>
    </lineage>
</organism>
<reference evidence="4 5" key="1">
    <citation type="submission" date="2020-07" db="EMBL/GenBank/DDBJ databases">
        <authorList>
            <person name="Partida-Martinez L."/>
            <person name="Huntemann M."/>
            <person name="Clum A."/>
            <person name="Wang J."/>
            <person name="Palaniappan K."/>
            <person name="Ritter S."/>
            <person name="Chen I.-M."/>
            <person name="Stamatis D."/>
            <person name="Reddy T."/>
            <person name="O'Malley R."/>
            <person name="Daum C."/>
            <person name="Shapiro N."/>
            <person name="Ivanova N."/>
            <person name="Kyrpides N."/>
            <person name="Woyke T."/>
        </authorList>
    </citation>
    <scope>NUCLEOTIDE SEQUENCE [LARGE SCALE GENOMIC DNA]</scope>
    <source>
        <strain evidence="4 5">AT2.17</strain>
    </source>
</reference>
<dbReference type="EMBL" id="JACCBW010000002">
    <property type="protein sequence ID" value="NYE37119.1"/>
    <property type="molecule type" value="Genomic_DNA"/>
</dbReference>
<dbReference type="RefSeq" id="WP_179619713.1">
    <property type="nucleotide sequence ID" value="NZ_JACCBW010000002.1"/>
</dbReference>
<comment type="caution">
    <text evidence="4">The sequence shown here is derived from an EMBL/GenBank/DDBJ whole genome shotgun (WGS) entry which is preliminary data.</text>
</comment>
<keyword evidence="5" id="KW-1185">Reference proteome</keyword>
<gene>
    <name evidence="4" type="ORF">F4692_002252</name>
</gene>
<dbReference type="Proteomes" id="UP000549911">
    <property type="component" value="Unassembled WGS sequence"/>
</dbReference>
<protein>
    <recommendedName>
        <fullName evidence="3">FHA domain-containing protein</fullName>
    </recommendedName>
</protein>
<accession>A0A7Y9H4K8</accession>
<proteinExistence type="predicted"/>
<reference evidence="4 5" key="2">
    <citation type="submission" date="2020-08" db="EMBL/GenBank/DDBJ databases">
        <title>The Agave Microbiome: Exploring the role of microbial communities in plant adaptations to desert environments.</title>
        <authorList>
            <person name="Partida-Martinez L.P."/>
        </authorList>
    </citation>
    <scope>NUCLEOTIDE SEQUENCE [LARGE SCALE GENOMIC DNA]</scope>
    <source>
        <strain evidence="4 5">AT2.17</strain>
    </source>
</reference>